<reference evidence="1 2" key="1">
    <citation type="submission" date="2014-04" db="EMBL/GenBank/DDBJ databases">
        <authorList>
            <consortium name="DOE Joint Genome Institute"/>
            <person name="Kuo A."/>
            <person name="Ruytinx J."/>
            <person name="Rineau F."/>
            <person name="Colpaert J."/>
            <person name="Kohler A."/>
            <person name="Nagy L.G."/>
            <person name="Floudas D."/>
            <person name="Copeland A."/>
            <person name="Barry K.W."/>
            <person name="Cichocki N."/>
            <person name="Veneault-Fourrey C."/>
            <person name="LaButti K."/>
            <person name="Lindquist E.A."/>
            <person name="Lipzen A."/>
            <person name="Lundell T."/>
            <person name="Morin E."/>
            <person name="Murat C."/>
            <person name="Sun H."/>
            <person name="Tunlid A."/>
            <person name="Henrissat B."/>
            <person name="Grigoriev I.V."/>
            <person name="Hibbett D.S."/>
            <person name="Martin F."/>
            <person name="Nordberg H.P."/>
            <person name="Cantor M.N."/>
            <person name="Hua S.X."/>
        </authorList>
    </citation>
    <scope>NUCLEOTIDE SEQUENCE [LARGE SCALE GENOMIC DNA]</scope>
    <source>
        <strain evidence="1 2">UH-Slu-Lm8-n1</strain>
    </source>
</reference>
<keyword evidence="2" id="KW-1185">Reference proteome</keyword>
<dbReference type="InParanoid" id="A0A0D0B8Q9"/>
<accession>A0A0D0B8Q9</accession>
<protein>
    <submittedName>
        <fullName evidence="1">Uncharacterized protein</fullName>
    </submittedName>
</protein>
<proteinExistence type="predicted"/>
<gene>
    <name evidence="1" type="ORF">CY34DRAFT_284506</name>
</gene>
<sequence>MLIGSPPTLPTYLPTPYHELKIHPHECQLGDKPEIAHDSHVLFLRQKAVSQGNLRSSDVTGVFLLTFATLLLSPSGYRLDVQGPPAHATIFDSQLYVHGPPTQRFRDNLRKRHKVHHIVDFSWMDKRRDNLCMPQIHCRQHPASSQTQGNLI</sequence>
<reference evidence="2" key="2">
    <citation type="submission" date="2015-01" db="EMBL/GenBank/DDBJ databases">
        <title>Evolutionary Origins and Diversification of the Mycorrhizal Mutualists.</title>
        <authorList>
            <consortium name="DOE Joint Genome Institute"/>
            <consortium name="Mycorrhizal Genomics Consortium"/>
            <person name="Kohler A."/>
            <person name="Kuo A."/>
            <person name="Nagy L.G."/>
            <person name="Floudas D."/>
            <person name="Copeland A."/>
            <person name="Barry K.W."/>
            <person name="Cichocki N."/>
            <person name="Veneault-Fourrey C."/>
            <person name="LaButti K."/>
            <person name="Lindquist E.A."/>
            <person name="Lipzen A."/>
            <person name="Lundell T."/>
            <person name="Morin E."/>
            <person name="Murat C."/>
            <person name="Riley R."/>
            <person name="Ohm R."/>
            <person name="Sun H."/>
            <person name="Tunlid A."/>
            <person name="Henrissat B."/>
            <person name="Grigoriev I.V."/>
            <person name="Hibbett D.S."/>
            <person name="Martin F."/>
        </authorList>
    </citation>
    <scope>NUCLEOTIDE SEQUENCE [LARGE SCALE GENOMIC DNA]</scope>
    <source>
        <strain evidence="2">UH-Slu-Lm8-n1</strain>
    </source>
</reference>
<name>A0A0D0B8Q9_9AGAM</name>
<dbReference type="Proteomes" id="UP000054485">
    <property type="component" value="Unassembled WGS sequence"/>
</dbReference>
<dbReference type="HOGENOM" id="CLU_1723544_0_0_1"/>
<evidence type="ECO:0000313" key="2">
    <source>
        <dbReference type="Proteomes" id="UP000054485"/>
    </source>
</evidence>
<evidence type="ECO:0000313" key="1">
    <source>
        <dbReference type="EMBL" id="KIK40128.1"/>
    </source>
</evidence>
<dbReference type="EMBL" id="KN835314">
    <property type="protein sequence ID" value="KIK40128.1"/>
    <property type="molecule type" value="Genomic_DNA"/>
</dbReference>
<dbReference type="AlphaFoldDB" id="A0A0D0B8Q9"/>
<organism evidence="1 2">
    <name type="scientific">Suillus luteus UH-Slu-Lm8-n1</name>
    <dbReference type="NCBI Taxonomy" id="930992"/>
    <lineage>
        <taxon>Eukaryota</taxon>
        <taxon>Fungi</taxon>
        <taxon>Dikarya</taxon>
        <taxon>Basidiomycota</taxon>
        <taxon>Agaricomycotina</taxon>
        <taxon>Agaricomycetes</taxon>
        <taxon>Agaricomycetidae</taxon>
        <taxon>Boletales</taxon>
        <taxon>Suillineae</taxon>
        <taxon>Suillaceae</taxon>
        <taxon>Suillus</taxon>
    </lineage>
</organism>